<dbReference type="AlphaFoldDB" id="A0A8K0WE34"/>
<keyword evidence="1" id="KW-1133">Transmembrane helix</keyword>
<dbReference type="Gene3D" id="2.120.10.70">
    <property type="entry name" value="Fucose-specific lectin"/>
    <property type="match status" value="1"/>
</dbReference>
<evidence type="ECO:0000313" key="3">
    <source>
        <dbReference type="Proteomes" id="UP000813427"/>
    </source>
</evidence>
<reference evidence="2" key="1">
    <citation type="journal article" date="2021" name="Nat. Commun.">
        <title>Genetic determinants of endophytism in the Arabidopsis root mycobiome.</title>
        <authorList>
            <person name="Mesny F."/>
            <person name="Miyauchi S."/>
            <person name="Thiergart T."/>
            <person name="Pickel B."/>
            <person name="Atanasova L."/>
            <person name="Karlsson M."/>
            <person name="Huettel B."/>
            <person name="Barry K.W."/>
            <person name="Haridas S."/>
            <person name="Chen C."/>
            <person name="Bauer D."/>
            <person name="Andreopoulos W."/>
            <person name="Pangilinan J."/>
            <person name="LaButti K."/>
            <person name="Riley R."/>
            <person name="Lipzen A."/>
            <person name="Clum A."/>
            <person name="Drula E."/>
            <person name="Henrissat B."/>
            <person name="Kohler A."/>
            <person name="Grigoriev I.V."/>
            <person name="Martin F.M."/>
            <person name="Hacquard S."/>
        </authorList>
    </citation>
    <scope>NUCLEOTIDE SEQUENCE</scope>
    <source>
        <strain evidence="2">MPI-SDFR-AT-0068</strain>
    </source>
</reference>
<dbReference type="OrthoDB" id="4977986at2759"/>
<evidence type="ECO:0008006" key="4">
    <source>
        <dbReference type="Google" id="ProtNLM"/>
    </source>
</evidence>
<keyword evidence="1" id="KW-0472">Membrane</keyword>
<sequence>MLVFHQLSESAATAMQVPSLDPDLFPLLMFICLILVCILCLSCLILVIVVIRLCVHTQQNPPVKVEEKKKDVKAVKEVKEEIKKTIKKLSEPVQELFHSAQDHLKHPKQPQQQHFTQQSIDSFCHPSSTMSVSHTQHLVAVATPEANTILFQVDQDFNLCFYESSTPDETENEKYDFKSLKVDGGVIKVNSKLPVIAAVAFSLQFYCNGEAQVRVYYVSRDGNYLRELQRAGGVKGKWKHGEKFNNKNYRIAEGSGLTANVFQISNQNFAVKVYYQESNEDIYADVVYNIVGSNEWSTRPNVTQA</sequence>
<dbReference type="EMBL" id="JAGPXF010000003">
    <property type="protein sequence ID" value="KAH7252690.1"/>
    <property type="molecule type" value="Genomic_DNA"/>
</dbReference>
<comment type="caution">
    <text evidence="2">The sequence shown here is derived from an EMBL/GenBank/DDBJ whole genome shotgun (WGS) entry which is preliminary data.</text>
</comment>
<proteinExistence type="predicted"/>
<dbReference type="Proteomes" id="UP000813427">
    <property type="component" value="Unassembled WGS sequence"/>
</dbReference>
<evidence type="ECO:0000313" key="2">
    <source>
        <dbReference type="EMBL" id="KAH7252690.1"/>
    </source>
</evidence>
<evidence type="ECO:0000256" key="1">
    <source>
        <dbReference type="SAM" id="Phobius"/>
    </source>
</evidence>
<organism evidence="2 3">
    <name type="scientific">Fusarium tricinctum</name>
    <dbReference type="NCBI Taxonomy" id="61284"/>
    <lineage>
        <taxon>Eukaryota</taxon>
        <taxon>Fungi</taxon>
        <taxon>Dikarya</taxon>
        <taxon>Ascomycota</taxon>
        <taxon>Pezizomycotina</taxon>
        <taxon>Sordariomycetes</taxon>
        <taxon>Hypocreomycetidae</taxon>
        <taxon>Hypocreales</taxon>
        <taxon>Nectriaceae</taxon>
        <taxon>Fusarium</taxon>
        <taxon>Fusarium tricinctum species complex</taxon>
    </lineage>
</organism>
<keyword evidence="1" id="KW-0812">Transmembrane</keyword>
<keyword evidence="3" id="KW-1185">Reference proteome</keyword>
<protein>
    <recommendedName>
        <fullName evidence="4">Fucose-specific lectin</fullName>
    </recommendedName>
</protein>
<gene>
    <name evidence="2" type="ORF">BKA59DRAFT_168321</name>
</gene>
<accession>A0A8K0WE34</accession>
<feature type="transmembrane region" description="Helical" evidence="1">
    <location>
        <begin position="27"/>
        <end position="55"/>
    </location>
</feature>
<name>A0A8K0WE34_9HYPO</name>